<dbReference type="EMBL" id="JABEZW010000003">
    <property type="protein sequence ID" value="MBA0761549.1"/>
    <property type="molecule type" value="Genomic_DNA"/>
</dbReference>
<evidence type="ECO:0000313" key="2">
    <source>
        <dbReference type="Proteomes" id="UP000593568"/>
    </source>
</evidence>
<dbReference type="Proteomes" id="UP000593568">
    <property type="component" value="Unassembled WGS sequence"/>
</dbReference>
<accession>A0A7J9DLG2</accession>
<protein>
    <submittedName>
        <fullName evidence="1">Uncharacterized protein</fullName>
    </submittedName>
</protein>
<dbReference type="AlphaFoldDB" id="A0A7J9DLG2"/>
<feature type="non-terminal residue" evidence="1">
    <location>
        <position position="1"/>
    </location>
</feature>
<sequence>MVATFNLWMSKVNVDGSVSMTRPRATIGGVMRGLNRGWMGGFEMDSNKVAGHITKEARGGMEQLIIHVDPPTYVRDLLVEDVQRAS</sequence>
<evidence type="ECO:0000313" key="1">
    <source>
        <dbReference type="EMBL" id="MBA0761549.1"/>
    </source>
</evidence>
<keyword evidence="2" id="KW-1185">Reference proteome</keyword>
<organism evidence="1 2">
    <name type="scientific">Gossypium trilobum</name>
    <dbReference type="NCBI Taxonomy" id="34281"/>
    <lineage>
        <taxon>Eukaryota</taxon>
        <taxon>Viridiplantae</taxon>
        <taxon>Streptophyta</taxon>
        <taxon>Embryophyta</taxon>
        <taxon>Tracheophyta</taxon>
        <taxon>Spermatophyta</taxon>
        <taxon>Magnoliopsida</taxon>
        <taxon>eudicotyledons</taxon>
        <taxon>Gunneridae</taxon>
        <taxon>Pentapetalae</taxon>
        <taxon>rosids</taxon>
        <taxon>malvids</taxon>
        <taxon>Malvales</taxon>
        <taxon>Malvaceae</taxon>
        <taxon>Malvoideae</taxon>
        <taxon>Gossypium</taxon>
    </lineage>
</organism>
<gene>
    <name evidence="1" type="ORF">Gotri_024177</name>
</gene>
<reference evidence="1 2" key="1">
    <citation type="journal article" date="2019" name="Genome Biol. Evol.">
        <title>Insights into the evolution of the New World diploid cottons (Gossypium, subgenus Houzingenia) based on genome sequencing.</title>
        <authorList>
            <person name="Grover C.E."/>
            <person name="Arick M.A. 2nd"/>
            <person name="Thrash A."/>
            <person name="Conover J.L."/>
            <person name="Sanders W.S."/>
            <person name="Peterson D.G."/>
            <person name="Frelichowski J.E."/>
            <person name="Scheffler J.A."/>
            <person name="Scheffler B.E."/>
            <person name="Wendel J.F."/>
        </authorList>
    </citation>
    <scope>NUCLEOTIDE SEQUENCE [LARGE SCALE GENOMIC DNA]</scope>
    <source>
        <strain evidence="1">8</strain>
        <tissue evidence="1">Leaf</tissue>
    </source>
</reference>
<name>A0A7J9DLG2_9ROSI</name>
<proteinExistence type="predicted"/>
<comment type="caution">
    <text evidence="1">The sequence shown here is derived from an EMBL/GenBank/DDBJ whole genome shotgun (WGS) entry which is preliminary data.</text>
</comment>